<name>L9WUF9_9EURY</name>
<dbReference type="Gene3D" id="3.20.20.30">
    <property type="entry name" value="Luciferase-like domain"/>
    <property type="match status" value="1"/>
</dbReference>
<dbReference type="OrthoDB" id="7684at2157"/>
<dbReference type="STRING" id="1227498.C492_18324"/>
<comment type="caution">
    <text evidence="4">The sequence shown here is derived from an EMBL/GenBank/DDBJ whole genome shotgun (WGS) entry which is preliminary data.</text>
</comment>
<evidence type="ECO:0000313" key="5">
    <source>
        <dbReference type="Proteomes" id="UP000011531"/>
    </source>
</evidence>
<dbReference type="EMBL" id="AOIA01000151">
    <property type="protein sequence ID" value="ELY53042.1"/>
    <property type="molecule type" value="Genomic_DNA"/>
</dbReference>
<evidence type="ECO:0000259" key="3">
    <source>
        <dbReference type="Pfam" id="PF00296"/>
    </source>
</evidence>
<gene>
    <name evidence="4" type="ORF">C492_18324</name>
</gene>
<reference evidence="4 5" key="1">
    <citation type="journal article" date="2014" name="PLoS Genet.">
        <title>Phylogenetically driven sequencing of extremely halophilic archaea reveals strategies for static and dynamic osmo-response.</title>
        <authorList>
            <person name="Becker E.A."/>
            <person name="Seitzer P.M."/>
            <person name="Tritt A."/>
            <person name="Larsen D."/>
            <person name="Krusor M."/>
            <person name="Yao A.I."/>
            <person name="Wu D."/>
            <person name="Madern D."/>
            <person name="Eisen J.A."/>
            <person name="Darling A.E."/>
            <person name="Facciotti M.T."/>
        </authorList>
    </citation>
    <scope>NUCLEOTIDE SEQUENCE [LARGE SCALE GENOMIC DNA]</scope>
    <source>
        <strain evidence="4 5">DSM 18795</strain>
    </source>
</reference>
<dbReference type="InterPro" id="IPR050766">
    <property type="entry name" value="Bact_Lucif_Oxidored"/>
</dbReference>
<feature type="domain" description="Luciferase-like" evidence="3">
    <location>
        <begin position="8"/>
        <end position="301"/>
    </location>
</feature>
<dbReference type="InterPro" id="IPR011251">
    <property type="entry name" value="Luciferase-like_dom"/>
</dbReference>
<organism evidence="4 5">
    <name type="scientific">Natronococcus jeotgali DSM 18795</name>
    <dbReference type="NCBI Taxonomy" id="1227498"/>
    <lineage>
        <taxon>Archaea</taxon>
        <taxon>Methanobacteriati</taxon>
        <taxon>Methanobacteriota</taxon>
        <taxon>Stenosarchaea group</taxon>
        <taxon>Halobacteria</taxon>
        <taxon>Halobacteriales</taxon>
        <taxon>Natrialbaceae</taxon>
        <taxon>Natronococcus</taxon>
    </lineage>
</organism>
<evidence type="ECO:0000256" key="1">
    <source>
        <dbReference type="ARBA" id="ARBA00023002"/>
    </source>
</evidence>
<keyword evidence="2" id="KW-0503">Monooxygenase</keyword>
<keyword evidence="5" id="KW-1185">Reference proteome</keyword>
<dbReference type="GO" id="GO:0016705">
    <property type="term" value="F:oxidoreductase activity, acting on paired donors, with incorporation or reduction of molecular oxygen"/>
    <property type="evidence" value="ECO:0007669"/>
    <property type="project" value="InterPro"/>
</dbReference>
<sequence length="334" mass="37141">MDIGLGLLTAQRRPDDDRSTTEVYDDLLTIAETADQAGLESVWTSEHHFTDDGYLSGTVPTLGALAGRTDEITVGSAVGLAPFYDSVRLAEDAATIDALSGGRLTLGLSIGYWDREFENFGVPKDERTDRTEDAIRVLRNAWEPGPLEYDPDYHAVDPGTEVTPTPDEAPPIVLGGLAKPAVRRAARMADGWCANEMLSLEDVETRMADIRRVREEEGIDGEFTTYVIRYGFVGDSEAEAWERMREGYFYQQRKYAEWMGDEDVGDGLSEEKKAELREDAIVGTPEQVREELATYRERLGDDVHVIFRSYCPGIGTDALCESIERLGREVAPEL</sequence>
<dbReference type="Proteomes" id="UP000011531">
    <property type="component" value="Unassembled WGS sequence"/>
</dbReference>
<keyword evidence="1" id="KW-0560">Oxidoreductase</keyword>
<dbReference type="SUPFAM" id="SSF51679">
    <property type="entry name" value="Bacterial luciferase-like"/>
    <property type="match status" value="1"/>
</dbReference>
<accession>L9WUF9</accession>
<dbReference type="AlphaFoldDB" id="L9WUF9"/>
<dbReference type="InterPro" id="IPR036661">
    <property type="entry name" value="Luciferase-like_sf"/>
</dbReference>
<protein>
    <submittedName>
        <fullName evidence="4">Flavin-dependent oxidoreductase, F420-dependent methylene-tetrahydromethanopterin reductase</fullName>
    </submittedName>
</protein>
<dbReference type="GO" id="GO:0005829">
    <property type="term" value="C:cytosol"/>
    <property type="evidence" value="ECO:0007669"/>
    <property type="project" value="TreeGrafter"/>
</dbReference>
<evidence type="ECO:0000256" key="2">
    <source>
        <dbReference type="ARBA" id="ARBA00023033"/>
    </source>
</evidence>
<evidence type="ECO:0000313" key="4">
    <source>
        <dbReference type="EMBL" id="ELY53042.1"/>
    </source>
</evidence>
<dbReference type="PANTHER" id="PTHR30137">
    <property type="entry name" value="LUCIFERASE-LIKE MONOOXYGENASE"/>
    <property type="match status" value="1"/>
</dbReference>
<dbReference type="GO" id="GO:0004497">
    <property type="term" value="F:monooxygenase activity"/>
    <property type="evidence" value="ECO:0007669"/>
    <property type="project" value="UniProtKB-KW"/>
</dbReference>
<dbReference type="Pfam" id="PF00296">
    <property type="entry name" value="Bac_luciferase"/>
    <property type="match status" value="1"/>
</dbReference>
<proteinExistence type="predicted"/>
<dbReference type="RefSeq" id="WP_008426125.1">
    <property type="nucleotide sequence ID" value="NZ_AOIA01000151.1"/>
</dbReference>
<dbReference type="PATRIC" id="fig|1227498.3.peg.3618"/>
<dbReference type="PANTHER" id="PTHR30137:SF8">
    <property type="entry name" value="BLR5498 PROTEIN"/>
    <property type="match status" value="1"/>
</dbReference>